<sequence>MNNFDKLLTQLQTIQDKFTNIENFLTSNFIDFQKEQLKELLHALKTLSATSSDPSEQLKEKEEDTLHDARYAAERIGVSEKTISRLTGQGMLPIHSYVNRKRQFRKSDIDRCRRYYRGE</sequence>
<evidence type="ECO:0008006" key="3">
    <source>
        <dbReference type="Google" id="ProtNLM"/>
    </source>
</evidence>
<reference evidence="2" key="1">
    <citation type="journal article" date="2019" name="Int. J. Syst. Evol. Microbiol.">
        <title>The Global Catalogue of Microorganisms (GCM) 10K type strain sequencing project: providing services to taxonomists for standard genome sequencing and annotation.</title>
        <authorList>
            <consortium name="The Broad Institute Genomics Platform"/>
            <consortium name="The Broad Institute Genome Sequencing Center for Infectious Disease"/>
            <person name="Wu L."/>
            <person name="Ma J."/>
        </authorList>
    </citation>
    <scope>NUCLEOTIDE SEQUENCE [LARGE SCALE GENOMIC DNA]</scope>
    <source>
        <strain evidence="2">KCTC 23098</strain>
    </source>
</reference>
<proteinExistence type="predicted"/>
<keyword evidence="2" id="KW-1185">Reference proteome</keyword>
<dbReference type="InterPro" id="IPR009061">
    <property type="entry name" value="DNA-bd_dom_put_sf"/>
</dbReference>
<evidence type="ECO:0000313" key="1">
    <source>
        <dbReference type="EMBL" id="MFD2964554.1"/>
    </source>
</evidence>
<gene>
    <name evidence="1" type="ORF">ACFS6J_22325</name>
</gene>
<comment type="caution">
    <text evidence="1">The sequence shown here is derived from an EMBL/GenBank/DDBJ whole genome shotgun (WGS) entry which is preliminary data.</text>
</comment>
<organism evidence="1 2">
    <name type="scientific">Olivibacter jilunii</name>
    <dbReference type="NCBI Taxonomy" id="985016"/>
    <lineage>
        <taxon>Bacteria</taxon>
        <taxon>Pseudomonadati</taxon>
        <taxon>Bacteroidota</taxon>
        <taxon>Sphingobacteriia</taxon>
        <taxon>Sphingobacteriales</taxon>
        <taxon>Sphingobacteriaceae</taxon>
        <taxon>Olivibacter</taxon>
    </lineage>
</organism>
<evidence type="ECO:0000313" key="2">
    <source>
        <dbReference type="Proteomes" id="UP001597560"/>
    </source>
</evidence>
<dbReference type="RefSeq" id="WP_377612801.1">
    <property type="nucleotide sequence ID" value="NZ_JBHUPA010000016.1"/>
</dbReference>
<dbReference type="SUPFAM" id="SSF46955">
    <property type="entry name" value="Putative DNA-binding domain"/>
    <property type="match status" value="1"/>
</dbReference>
<dbReference type="Proteomes" id="UP001597560">
    <property type="component" value="Unassembled WGS sequence"/>
</dbReference>
<accession>A0ABW6B7W1</accession>
<dbReference type="EMBL" id="JBHUPA010000016">
    <property type="protein sequence ID" value="MFD2964554.1"/>
    <property type="molecule type" value="Genomic_DNA"/>
</dbReference>
<name>A0ABW6B7W1_9SPHI</name>
<protein>
    <recommendedName>
        <fullName evidence="3">Helix-turn-helix domain-containing protein</fullName>
    </recommendedName>
</protein>